<proteinExistence type="inferred from homology"/>
<comment type="similarity">
    <text evidence="3">Belongs to the HAD-like hydrolase superfamily. CbbY/CbbZ/Gph/YieH family.</text>
</comment>
<evidence type="ECO:0000256" key="2">
    <source>
        <dbReference type="ARBA" id="ARBA00004818"/>
    </source>
</evidence>
<dbReference type="SFLD" id="SFLDS00003">
    <property type="entry name" value="Haloacid_Dehalogenase"/>
    <property type="match status" value="1"/>
</dbReference>
<dbReference type="InterPro" id="IPR036412">
    <property type="entry name" value="HAD-like_sf"/>
</dbReference>
<comment type="pathway">
    <text evidence="2">Organic acid metabolism; glycolate biosynthesis; glycolate from 2-phosphoglycolate: step 1/1.</text>
</comment>
<reference evidence="5 6" key="1">
    <citation type="submission" date="2017-02" db="EMBL/GenBank/DDBJ databases">
        <authorList>
            <person name="Peterson S.W."/>
        </authorList>
    </citation>
    <scope>NUCLEOTIDE SEQUENCE [LARGE SCALE GENOMIC DNA]</scope>
    <source>
        <strain evidence="5 6">DSM 18034</strain>
    </source>
</reference>
<gene>
    <name evidence="5" type="ORF">SAMN02745702_02691</name>
</gene>
<dbReference type="InterPro" id="IPR041492">
    <property type="entry name" value="HAD_2"/>
</dbReference>
<dbReference type="Gene3D" id="3.40.50.1000">
    <property type="entry name" value="HAD superfamily/HAD-like"/>
    <property type="match status" value="1"/>
</dbReference>
<dbReference type="PANTHER" id="PTHR43434">
    <property type="entry name" value="PHOSPHOGLYCOLATE PHOSPHATASE"/>
    <property type="match status" value="1"/>
</dbReference>
<keyword evidence="6" id="KW-1185">Reference proteome</keyword>
<dbReference type="GO" id="GO:0008967">
    <property type="term" value="F:phosphoglycolate phosphatase activity"/>
    <property type="evidence" value="ECO:0007669"/>
    <property type="project" value="UniProtKB-EC"/>
</dbReference>
<name>A0A1T4WV91_9BACT</name>
<dbReference type="AlphaFoldDB" id="A0A1T4WV91"/>
<dbReference type="STRING" id="1121442.SAMN02745702_02691"/>
<dbReference type="GO" id="GO:0005829">
    <property type="term" value="C:cytosol"/>
    <property type="evidence" value="ECO:0007669"/>
    <property type="project" value="TreeGrafter"/>
</dbReference>
<dbReference type="RefSeq" id="WP_078685958.1">
    <property type="nucleotide sequence ID" value="NZ_FUYA01000011.1"/>
</dbReference>
<dbReference type="InterPro" id="IPR006439">
    <property type="entry name" value="HAD-SF_hydro_IA"/>
</dbReference>
<sequence length="235" mass="27056">MFICNDFCGLDFLRGLRGVVFDCDGVMFDTLGLNRTFYNLMLEKLGLPEMTREQELYAHAHTVKESLSYLIPDERQAEVPAVYKSIDYTELIPSMQMEEGLIELLSVLRASGVRLGIFTNRLNTMHHILEHFDLTQYFDPVMTAEIVEPKPHPEGLYRIMEQWGAKPAEIAYIGDTSIDARVARRAKVPFWAFKNEGIQADMYLWEFWNLRKMVLQAAREGGVLGTPAKNPNFWL</sequence>
<dbReference type="SUPFAM" id="SSF56784">
    <property type="entry name" value="HAD-like"/>
    <property type="match status" value="1"/>
</dbReference>
<comment type="catalytic activity">
    <reaction evidence="1">
        <text>2-phosphoglycolate + H2O = glycolate + phosphate</text>
        <dbReference type="Rhea" id="RHEA:14369"/>
        <dbReference type="ChEBI" id="CHEBI:15377"/>
        <dbReference type="ChEBI" id="CHEBI:29805"/>
        <dbReference type="ChEBI" id="CHEBI:43474"/>
        <dbReference type="ChEBI" id="CHEBI:58033"/>
        <dbReference type="EC" id="3.1.3.18"/>
    </reaction>
</comment>
<evidence type="ECO:0000313" key="6">
    <source>
        <dbReference type="Proteomes" id="UP000189733"/>
    </source>
</evidence>
<dbReference type="InterPro" id="IPR050155">
    <property type="entry name" value="HAD-like_hydrolase_sf"/>
</dbReference>
<dbReference type="GO" id="GO:0006281">
    <property type="term" value="P:DNA repair"/>
    <property type="evidence" value="ECO:0007669"/>
    <property type="project" value="TreeGrafter"/>
</dbReference>
<evidence type="ECO:0000256" key="3">
    <source>
        <dbReference type="ARBA" id="ARBA00006171"/>
    </source>
</evidence>
<accession>A0A1T4WV91</accession>
<dbReference type="Gene3D" id="1.10.150.240">
    <property type="entry name" value="Putative phosphatase, domain 2"/>
    <property type="match status" value="1"/>
</dbReference>
<dbReference type="InterPro" id="IPR023214">
    <property type="entry name" value="HAD_sf"/>
</dbReference>
<dbReference type="PANTHER" id="PTHR43434:SF1">
    <property type="entry name" value="PHOSPHOGLYCOLATE PHOSPHATASE"/>
    <property type="match status" value="1"/>
</dbReference>
<dbReference type="Proteomes" id="UP000189733">
    <property type="component" value="Unassembled WGS sequence"/>
</dbReference>
<dbReference type="InterPro" id="IPR023198">
    <property type="entry name" value="PGP-like_dom2"/>
</dbReference>
<dbReference type="EMBL" id="FUYA01000011">
    <property type="protein sequence ID" value="SKA81263.1"/>
    <property type="molecule type" value="Genomic_DNA"/>
</dbReference>
<dbReference type="NCBIfam" id="TIGR01549">
    <property type="entry name" value="HAD-SF-IA-v1"/>
    <property type="match status" value="1"/>
</dbReference>
<dbReference type="SFLD" id="SFLDG01129">
    <property type="entry name" value="C1.5:_HAD__Beta-PGM__Phosphata"/>
    <property type="match status" value="1"/>
</dbReference>
<evidence type="ECO:0000256" key="1">
    <source>
        <dbReference type="ARBA" id="ARBA00000830"/>
    </source>
</evidence>
<dbReference type="EC" id="3.1.3.18" evidence="4"/>
<dbReference type="OrthoDB" id="9793014at2"/>
<evidence type="ECO:0000256" key="4">
    <source>
        <dbReference type="ARBA" id="ARBA00013078"/>
    </source>
</evidence>
<dbReference type="Pfam" id="PF13419">
    <property type="entry name" value="HAD_2"/>
    <property type="match status" value="1"/>
</dbReference>
<evidence type="ECO:0000313" key="5">
    <source>
        <dbReference type="EMBL" id="SKA81263.1"/>
    </source>
</evidence>
<protein>
    <recommendedName>
        <fullName evidence="4">phosphoglycolate phosphatase</fullName>
        <ecNumber evidence="4">3.1.3.18</ecNumber>
    </recommendedName>
</protein>
<organism evidence="5 6">
    <name type="scientific">Desulfobaculum bizertense DSM 18034</name>
    <dbReference type="NCBI Taxonomy" id="1121442"/>
    <lineage>
        <taxon>Bacteria</taxon>
        <taxon>Pseudomonadati</taxon>
        <taxon>Thermodesulfobacteriota</taxon>
        <taxon>Desulfovibrionia</taxon>
        <taxon>Desulfovibrionales</taxon>
        <taxon>Desulfovibrionaceae</taxon>
        <taxon>Desulfobaculum</taxon>
    </lineage>
</organism>